<reference evidence="5" key="2">
    <citation type="submission" date="2015-01" db="EMBL/GenBank/DDBJ databases">
        <title>Evolutionary Origins and Diversification of the Mycorrhizal Mutualists.</title>
        <authorList>
            <consortium name="DOE Joint Genome Institute"/>
            <consortium name="Mycorrhizal Genomics Consortium"/>
            <person name="Kohler A."/>
            <person name="Kuo A."/>
            <person name="Nagy L.G."/>
            <person name="Floudas D."/>
            <person name="Copeland A."/>
            <person name="Barry K.W."/>
            <person name="Cichocki N."/>
            <person name="Veneault-Fourrey C."/>
            <person name="LaButti K."/>
            <person name="Lindquist E.A."/>
            <person name="Lipzen A."/>
            <person name="Lundell T."/>
            <person name="Morin E."/>
            <person name="Murat C."/>
            <person name="Riley R."/>
            <person name="Ohm R."/>
            <person name="Sun H."/>
            <person name="Tunlid A."/>
            <person name="Henrissat B."/>
            <person name="Grigoriev I.V."/>
            <person name="Hibbett D.S."/>
            <person name="Martin F."/>
        </authorList>
    </citation>
    <scope>NUCLEOTIDE SEQUENCE [LARGE SCALE GENOMIC DNA]</scope>
    <source>
        <strain evidence="5">LaAM-08-1</strain>
    </source>
</reference>
<dbReference type="PRINTS" id="PR00793">
    <property type="entry name" value="PROAMNOPTASE"/>
</dbReference>
<dbReference type="Gene3D" id="3.40.50.1820">
    <property type="entry name" value="alpha/beta hydrolase"/>
    <property type="match status" value="1"/>
</dbReference>
<dbReference type="PIRSF" id="PIRSF005539">
    <property type="entry name" value="Pept_S33_TRI_F1"/>
    <property type="match status" value="1"/>
</dbReference>
<evidence type="ECO:0000256" key="2">
    <source>
        <dbReference type="ARBA" id="ARBA00022801"/>
    </source>
</evidence>
<dbReference type="GO" id="GO:0008233">
    <property type="term" value="F:peptidase activity"/>
    <property type="evidence" value="ECO:0007669"/>
    <property type="project" value="InterPro"/>
</dbReference>
<dbReference type="Proteomes" id="UP000054477">
    <property type="component" value="Unassembled WGS sequence"/>
</dbReference>
<dbReference type="GO" id="GO:0006508">
    <property type="term" value="P:proteolysis"/>
    <property type="evidence" value="ECO:0007669"/>
    <property type="project" value="InterPro"/>
</dbReference>
<proteinExistence type="inferred from homology"/>
<name>A0A0C9XJ96_9AGAR</name>
<accession>A0A0C9XJ96</accession>
<reference evidence="4 5" key="1">
    <citation type="submission" date="2014-04" db="EMBL/GenBank/DDBJ databases">
        <authorList>
            <consortium name="DOE Joint Genome Institute"/>
            <person name="Kuo A."/>
            <person name="Kohler A."/>
            <person name="Nagy L.G."/>
            <person name="Floudas D."/>
            <person name="Copeland A."/>
            <person name="Barry K.W."/>
            <person name="Cichocki N."/>
            <person name="Veneault-Fourrey C."/>
            <person name="LaButti K."/>
            <person name="Lindquist E.A."/>
            <person name="Lipzen A."/>
            <person name="Lundell T."/>
            <person name="Morin E."/>
            <person name="Murat C."/>
            <person name="Sun H."/>
            <person name="Tunlid A."/>
            <person name="Henrissat B."/>
            <person name="Grigoriev I.V."/>
            <person name="Hibbett D.S."/>
            <person name="Martin F."/>
            <person name="Nordberg H.P."/>
            <person name="Cantor M.N."/>
            <person name="Hua S.X."/>
        </authorList>
    </citation>
    <scope>NUCLEOTIDE SEQUENCE [LARGE SCALE GENOMIC DNA]</scope>
    <source>
        <strain evidence="4 5">LaAM-08-1</strain>
    </source>
</reference>
<dbReference type="InterPro" id="IPR002410">
    <property type="entry name" value="Peptidase_S33"/>
</dbReference>
<sequence>MATRTTGSADFVVEGQTYQTWYKIIGDIKAEARRPLVIVHGGPGMSHDYLLPNTLLHERARIPIVFYDQIGGGRSTHRPDAPKDFWSPDLFMDELDNLLKHLGIYDDFDLLGQSWGGMLGAQYAASRTPKGLKRLIIANSPASMDLCESGMNTLLEKFPAEVVQMMRKHEADGTTREQEYQIWMKKFYRKHICNMDPIPEVVVNSMKAMESEPTVYRTMQGPSEFAVTGTLKGWTIIDILHNISCPTLLLSAPLDEIQELAVLPFFLKIPKIKWVELQNSTHLAHLEEPDK</sequence>
<dbReference type="EMBL" id="KN838563">
    <property type="protein sequence ID" value="KIK05111.1"/>
    <property type="molecule type" value="Genomic_DNA"/>
</dbReference>
<dbReference type="InterPro" id="IPR000073">
    <property type="entry name" value="AB_hydrolase_1"/>
</dbReference>
<keyword evidence="2" id="KW-0378">Hydrolase</keyword>
<protein>
    <recommendedName>
        <fullName evidence="3">AB hydrolase-1 domain-containing protein</fullName>
    </recommendedName>
</protein>
<evidence type="ECO:0000313" key="5">
    <source>
        <dbReference type="Proteomes" id="UP000054477"/>
    </source>
</evidence>
<evidence type="ECO:0000256" key="1">
    <source>
        <dbReference type="ARBA" id="ARBA00010088"/>
    </source>
</evidence>
<dbReference type="PANTHER" id="PTHR43194:SF2">
    <property type="entry name" value="PEROXISOMAL MEMBRANE PROTEIN LPX1"/>
    <property type="match status" value="1"/>
</dbReference>
<dbReference type="Pfam" id="PF00561">
    <property type="entry name" value="Abhydrolase_1"/>
    <property type="match status" value="1"/>
</dbReference>
<dbReference type="AlphaFoldDB" id="A0A0C9XJ96"/>
<feature type="domain" description="AB hydrolase-1" evidence="3">
    <location>
        <begin position="35"/>
        <end position="289"/>
    </location>
</feature>
<organism evidence="4 5">
    <name type="scientific">Laccaria amethystina LaAM-08-1</name>
    <dbReference type="NCBI Taxonomy" id="1095629"/>
    <lineage>
        <taxon>Eukaryota</taxon>
        <taxon>Fungi</taxon>
        <taxon>Dikarya</taxon>
        <taxon>Basidiomycota</taxon>
        <taxon>Agaricomycotina</taxon>
        <taxon>Agaricomycetes</taxon>
        <taxon>Agaricomycetidae</taxon>
        <taxon>Agaricales</taxon>
        <taxon>Agaricineae</taxon>
        <taxon>Hydnangiaceae</taxon>
        <taxon>Laccaria</taxon>
    </lineage>
</organism>
<dbReference type="InterPro" id="IPR029058">
    <property type="entry name" value="AB_hydrolase_fold"/>
</dbReference>
<keyword evidence="5" id="KW-1185">Reference proteome</keyword>
<dbReference type="NCBIfam" id="TIGR01250">
    <property type="entry name" value="pro_imino_pep_2"/>
    <property type="match status" value="1"/>
</dbReference>
<evidence type="ECO:0000313" key="4">
    <source>
        <dbReference type="EMBL" id="KIK05111.1"/>
    </source>
</evidence>
<gene>
    <name evidence="4" type="ORF">K443DRAFT_120694</name>
</gene>
<dbReference type="InterPro" id="IPR050228">
    <property type="entry name" value="Carboxylesterase_BioH"/>
</dbReference>
<comment type="similarity">
    <text evidence="1">Belongs to the peptidase S33 family.</text>
</comment>
<dbReference type="HOGENOM" id="CLU_020336_15_1_1"/>
<dbReference type="SUPFAM" id="SSF53474">
    <property type="entry name" value="alpha/beta-Hydrolases"/>
    <property type="match status" value="1"/>
</dbReference>
<dbReference type="InterPro" id="IPR005945">
    <property type="entry name" value="Pro_imino_pep"/>
</dbReference>
<evidence type="ECO:0000259" key="3">
    <source>
        <dbReference type="Pfam" id="PF00561"/>
    </source>
</evidence>
<dbReference type="PANTHER" id="PTHR43194">
    <property type="entry name" value="HYDROLASE ALPHA/BETA FOLD FAMILY"/>
    <property type="match status" value="1"/>
</dbReference>
<dbReference type="OrthoDB" id="190201at2759"/>